<dbReference type="Proteomes" id="UP000075473">
    <property type="component" value="Unassembled WGS sequence"/>
</dbReference>
<dbReference type="EMBL" id="LHZA01000025">
    <property type="protein sequence ID" value="KXV03738.1"/>
    <property type="molecule type" value="Genomic_DNA"/>
</dbReference>
<evidence type="ECO:0000313" key="2">
    <source>
        <dbReference type="EMBL" id="KXV03738.1"/>
    </source>
</evidence>
<comment type="caution">
    <text evidence="2">The sequence shown here is derived from an EMBL/GenBank/DDBJ whole genome shotgun (WGS) entry which is preliminary data.</text>
</comment>
<reference evidence="2 3" key="1">
    <citation type="submission" date="2015-06" db="EMBL/GenBank/DDBJ databases">
        <title>Improved classification and identification of acetic acid bacteria using matrix-assisted laser desorption/ionization time-of-flight mass spectrometry; Gluconobacter nephelii and Gluconobacter uchimurae are later heterotypic synonyms of Gluconobacter japonicus and Gluconobacter oxydans, respectively.</title>
        <authorList>
            <person name="Li L."/>
            <person name="Cleenwerck I."/>
            <person name="De Vuyst L."/>
            <person name="Vandamme P."/>
        </authorList>
    </citation>
    <scope>NUCLEOTIDE SEQUENCE [LARGE SCALE GENOMIC DNA]</scope>
    <source>
        <strain evidence="2 3">LMG 1625</strain>
    </source>
</reference>
<evidence type="ECO:0000313" key="3">
    <source>
        <dbReference type="Proteomes" id="UP000075473"/>
    </source>
</evidence>
<organism evidence="2 3">
    <name type="scientific">Acetobacter cerevisiae</name>
    <dbReference type="NCBI Taxonomy" id="178900"/>
    <lineage>
        <taxon>Bacteria</taxon>
        <taxon>Pseudomonadati</taxon>
        <taxon>Pseudomonadota</taxon>
        <taxon>Alphaproteobacteria</taxon>
        <taxon>Acetobacterales</taxon>
        <taxon>Acetobacteraceae</taxon>
        <taxon>Acetobacter</taxon>
    </lineage>
</organism>
<accession>A0A149R2D2</accession>
<dbReference type="PATRIC" id="fig|178900.5.peg.2655"/>
<sequence>MSTPCTSVTDGLTSTLTETTAAQPARKKRCDAGKPHGPHKPRKASPVTRMDNGVSLIGLTGRHGTGKQLRVSTADLPDLLAFTDNGTRLQVVMDGTGKHPTLRLNGPNAQRWQHSENTRDLVTVARFLVGETHGGRRIRCKDHDPFNLTRDNLEVLVPAIEETFPIDWEKAVTDRQAKMQECCEGQTIHRPQEPAGSLPATA</sequence>
<evidence type="ECO:0008006" key="4">
    <source>
        <dbReference type="Google" id="ProtNLM"/>
    </source>
</evidence>
<gene>
    <name evidence="2" type="ORF">AD928_00155</name>
</gene>
<name>A0A149R2D2_9PROT</name>
<evidence type="ECO:0000256" key="1">
    <source>
        <dbReference type="SAM" id="MobiDB-lite"/>
    </source>
</evidence>
<feature type="region of interest" description="Disordered" evidence="1">
    <location>
        <begin position="17"/>
        <end position="48"/>
    </location>
</feature>
<dbReference type="AlphaFoldDB" id="A0A149R2D2"/>
<protein>
    <recommendedName>
        <fullName evidence="4">HNH endonuclease</fullName>
    </recommendedName>
</protein>
<proteinExistence type="predicted"/>
<dbReference type="RefSeq" id="WP_062247321.1">
    <property type="nucleotide sequence ID" value="NZ_LHZA01000025.1"/>
</dbReference>